<dbReference type="Pfam" id="PF04734">
    <property type="entry name" value="Ceramidase_alk"/>
    <property type="match status" value="1"/>
</dbReference>
<feature type="domain" description="Neutral/alkaline non-lysosomal ceramidase N-terminal" evidence="1">
    <location>
        <begin position="36"/>
        <end position="260"/>
    </location>
</feature>
<accession>A0A5N3P6W5</accession>
<organism evidence="2 3">
    <name type="scientific">Microvirga brassicacearum</name>
    <dbReference type="NCBI Taxonomy" id="2580413"/>
    <lineage>
        <taxon>Bacteria</taxon>
        <taxon>Pseudomonadati</taxon>
        <taxon>Pseudomonadota</taxon>
        <taxon>Alphaproteobacteria</taxon>
        <taxon>Hyphomicrobiales</taxon>
        <taxon>Methylobacteriaceae</taxon>
        <taxon>Microvirga</taxon>
    </lineage>
</organism>
<name>A0A5N3P6W5_9HYPH</name>
<reference evidence="2 3" key="1">
    <citation type="journal article" date="2019" name="Microorganisms">
        <title>Genome Insights into the Novel Species Microvirga brassicacearum, a Rapeseed Endophyte with Biotechnological Potential.</title>
        <authorList>
            <person name="Jimenez-Gomez A."/>
            <person name="Saati-Santamaria Z."/>
            <person name="Igual J.M."/>
            <person name="Rivas R."/>
            <person name="Mateos P.F."/>
            <person name="Garcia-Fraile P."/>
        </authorList>
    </citation>
    <scope>NUCLEOTIDE SEQUENCE [LARGE SCALE GENOMIC DNA]</scope>
    <source>
        <strain evidence="2 3">CDVBN77</strain>
    </source>
</reference>
<proteinExistence type="predicted"/>
<dbReference type="AlphaFoldDB" id="A0A5N3P6W5"/>
<sequence length="501" mass="54158">MFFRPIRVATLRSYPDLAAQQLLATMFDQEEIDMLRVGTGREEFTPPVGIAHTLWGARTHEVADRIHLPLFATALCLESDGQTVMIVDVDVTGFPTPVADEFRAEIASATGITPTHISIAATHTHSAPVWNAETSNGASADLPGMHLMPAYRNRVRDAVREAAIKAHSALRPARMAAAYGKSEVTMHRRYRTAEGRVVVSKNEGGERDTTLSLVRFDDLDGETIASIVGYGTHPIVLAHQNSSISSDFPGVLKHSIESLVGGTCIFLQGCAGDQIPYDALTGDVRVAEKIGRRLAADAASTLLALEPAPYEESFSHVVESGAPLGLWNRTYLPDSPVRVAVRAVTVALPVRAFEPIESLERKAAQTRSEFLGLDRGTSTPEHFADLHFRARRADMLLGMAKRAQGTVSVPIEIRAIRIGDAVFVTAPMELFAATGKAIRQASSFAVTFVGGYTNGTEGYLPLRETFDEGGYEAELASYVSPKAEAVFRDAACALVLDINRS</sequence>
<gene>
    <name evidence="2" type="ORF">FEZ63_18440</name>
</gene>
<evidence type="ECO:0000259" key="1">
    <source>
        <dbReference type="Pfam" id="PF04734"/>
    </source>
</evidence>
<dbReference type="EMBL" id="VCMV01000035">
    <property type="protein sequence ID" value="KAB0265453.1"/>
    <property type="molecule type" value="Genomic_DNA"/>
</dbReference>
<comment type="caution">
    <text evidence="2">The sequence shown here is derived from an EMBL/GenBank/DDBJ whole genome shotgun (WGS) entry which is preliminary data.</text>
</comment>
<dbReference type="InterPro" id="IPR031329">
    <property type="entry name" value="NEUT/ALK_ceramidase_N"/>
</dbReference>
<protein>
    <recommendedName>
        <fullName evidence="1">Neutral/alkaline non-lysosomal ceramidase N-terminal domain-containing protein</fullName>
    </recommendedName>
</protein>
<evidence type="ECO:0000313" key="2">
    <source>
        <dbReference type="EMBL" id="KAB0265453.1"/>
    </source>
</evidence>
<keyword evidence="3" id="KW-1185">Reference proteome</keyword>
<dbReference type="Proteomes" id="UP000325684">
    <property type="component" value="Unassembled WGS sequence"/>
</dbReference>
<evidence type="ECO:0000313" key="3">
    <source>
        <dbReference type="Proteomes" id="UP000325684"/>
    </source>
</evidence>
<dbReference type="OrthoDB" id="622550at2"/>